<comment type="subcellular location">
    <subcellularLocation>
        <location evidence="1">Membrane</location>
        <topology evidence="1">Multi-pass membrane protein</topology>
    </subcellularLocation>
</comment>
<feature type="transmembrane region" description="Helical" evidence="5">
    <location>
        <begin position="191"/>
        <end position="209"/>
    </location>
</feature>
<dbReference type="PANTHER" id="PTHR42770">
    <property type="entry name" value="AMINO ACID TRANSPORTER-RELATED"/>
    <property type="match status" value="1"/>
</dbReference>
<dbReference type="GO" id="GO:0016020">
    <property type="term" value="C:membrane"/>
    <property type="evidence" value="ECO:0007669"/>
    <property type="project" value="UniProtKB-SubCell"/>
</dbReference>
<evidence type="ECO:0000313" key="8">
    <source>
        <dbReference type="Proteomes" id="UP000325030"/>
    </source>
</evidence>
<accession>A0A510E4W5</accession>
<feature type="transmembrane region" description="Helical" evidence="5">
    <location>
        <begin position="140"/>
        <end position="170"/>
    </location>
</feature>
<dbReference type="Pfam" id="PF00324">
    <property type="entry name" value="AA_permease"/>
    <property type="match status" value="1"/>
</dbReference>
<dbReference type="InterPro" id="IPR004841">
    <property type="entry name" value="AA-permease/SLC12A_dom"/>
</dbReference>
<evidence type="ECO:0000256" key="3">
    <source>
        <dbReference type="ARBA" id="ARBA00022989"/>
    </source>
</evidence>
<dbReference type="GO" id="GO:0055085">
    <property type="term" value="P:transmembrane transport"/>
    <property type="evidence" value="ECO:0007669"/>
    <property type="project" value="InterPro"/>
</dbReference>
<evidence type="ECO:0000256" key="5">
    <source>
        <dbReference type="SAM" id="Phobius"/>
    </source>
</evidence>
<dbReference type="Proteomes" id="UP000325030">
    <property type="component" value="Chromosome"/>
</dbReference>
<evidence type="ECO:0000259" key="6">
    <source>
        <dbReference type="Pfam" id="PF00324"/>
    </source>
</evidence>
<sequence>MLTLVNLSGVQKAAKTDLVLVAIKLSVLSVFIIFSFSFAFLHFSFSHFASTPSQTEVLPFFSSSIAIFFAYTGFQVITSFADDVTGGPRNAAKSVIYSVLISMVFYVLVVISMIFLVPVSQFKIDADPLSYALAYSHAPSWLHVLVDVGGMIATASATLAMVLASGRTLYQISVDMNLPKFLAKYDSSKDVAPVATIVSSIIAFITFFAGNIYVIAAISNFGLMFSFIMSNLALFHFRKRGIRGTYTMPFFPVTVIISTLMLLSLMLGFPREALVINIVIIIIILLISYILKDLKEINHFFKSKVESKTSAPIFFKKATIINSRK</sequence>
<evidence type="ECO:0000256" key="2">
    <source>
        <dbReference type="ARBA" id="ARBA00022692"/>
    </source>
</evidence>
<evidence type="ECO:0000313" key="7">
    <source>
        <dbReference type="EMBL" id="BBG27551.1"/>
    </source>
</evidence>
<dbReference type="EMBL" id="AP018930">
    <property type="protein sequence ID" value="BBG27551.1"/>
    <property type="molecule type" value="Genomic_DNA"/>
</dbReference>
<evidence type="ECO:0000256" key="4">
    <source>
        <dbReference type="ARBA" id="ARBA00023136"/>
    </source>
</evidence>
<reference evidence="8" key="1">
    <citation type="submission" date="2018-09" db="EMBL/GenBank/DDBJ databases">
        <title>Complete Genome Sequencing of Sulfolobus sp. JCM 16834.</title>
        <authorList>
            <person name="Kato S."/>
            <person name="Itoh T."/>
            <person name="Ohkuma M."/>
        </authorList>
    </citation>
    <scope>NUCLEOTIDE SEQUENCE [LARGE SCALE GENOMIC DNA]</scope>
    <source>
        <strain evidence="8">IC-007</strain>
    </source>
</reference>
<dbReference type="AlphaFoldDB" id="A0A510E4W5"/>
<feature type="domain" description="Amino acid permease/ SLC12A" evidence="6">
    <location>
        <begin position="2"/>
        <end position="273"/>
    </location>
</feature>
<keyword evidence="4 5" id="KW-0472">Membrane</keyword>
<feature type="transmembrane region" description="Helical" evidence="5">
    <location>
        <begin position="215"/>
        <end position="237"/>
    </location>
</feature>
<keyword evidence="3 5" id="KW-1133">Transmembrane helix</keyword>
<proteinExistence type="predicted"/>
<protein>
    <recommendedName>
        <fullName evidence="6">Amino acid permease/ SLC12A domain-containing protein</fullName>
    </recommendedName>
</protein>
<evidence type="ECO:0000256" key="1">
    <source>
        <dbReference type="ARBA" id="ARBA00004141"/>
    </source>
</evidence>
<gene>
    <name evidence="7" type="ORF">IC007_2105</name>
</gene>
<keyword evidence="2 5" id="KW-0812">Transmembrane</keyword>
<feature type="transmembrane region" description="Helical" evidence="5">
    <location>
        <begin position="95"/>
        <end position="120"/>
    </location>
</feature>
<dbReference type="Gene3D" id="1.20.1740.10">
    <property type="entry name" value="Amino acid/polyamine transporter I"/>
    <property type="match status" value="1"/>
</dbReference>
<feature type="transmembrane region" description="Helical" evidence="5">
    <location>
        <begin position="57"/>
        <end position="74"/>
    </location>
</feature>
<feature type="transmembrane region" description="Helical" evidence="5">
    <location>
        <begin position="249"/>
        <end position="267"/>
    </location>
</feature>
<dbReference type="InterPro" id="IPR050367">
    <property type="entry name" value="APC_superfamily"/>
</dbReference>
<organism evidence="7 8">
    <name type="scientific">Sulfuracidifex tepidarius</name>
    <dbReference type="NCBI Taxonomy" id="1294262"/>
    <lineage>
        <taxon>Archaea</taxon>
        <taxon>Thermoproteota</taxon>
        <taxon>Thermoprotei</taxon>
        <taxon>Sulfolobales</taxon>
        <taxon>Sulfolobaceae</taxon>
        <taxon>Sulfuracidifex</taxon>
    </lineage>
</organism>
<name>A0A510E4W5_9CREN</name>
<feature type="transmembrane region" description="Helical" evidence="5">
    <location>
        <begin position="21"/>
        <end position="45"/>
    </location>
</feature>
<feature type="transmembrane region" description="Helical" evidence="5">
    <location>
        <begin position="273"/>
        <end position="291"/>
    </location>
</feature>
<dbReference type="PANTHER" id="PTHR42770:SF7">
    <property type="entry name" value="MEMBRANE PROTEIN"/>
    <property type="match status" value="1"/>
</dbReference>